<dbReference type="EMBL" id="KZ678131">
    <property type="protein sequence ID" value="PSN70943.1"/>
    <property type="molecule type" value="Genomic_DNA"/>
</dbReference>
<organism evidence="2 3">
    <name type="scientific">Corynespora cassiicola Philippines</name>
    <dbReference type="NCBI Taxonomy" id="1448308"/>
    <lineage>
        <taxon>Eukaryota</taxon>
        <taxon>Fungi</taxon>
        <taxon>Dikarya</taxon>
        <taxon>Ascomycota</taxon>
        <taxon>Pezizomycotina</taxon>
        <taxon>Dothideomycetes</taxon>
        <taxon>Pleosporomycetidae</taxon>
        <taxon>Pleosporales</taxon>
        <taxon>Corynesporascaceae</taxon>
        <taxon>Corynespora</taxon>
    </lineage>
</organism>
<accession>A0A2T2NZV6</accession>
<keyword evidence="3" id="KW-1185">Reference proteome</keyword>
<feature type="region of interest" description="Disordered" evidence="1">
    <location>
        <begin position="1"/>
        <end position="25"/>
    </location>
</feature>
<evidence type="ECO:0000313" key="3">
    <source>
        <dbReference type="Proteomes" id="UP000240883"/>
    </source>
</evidence>
<dbReference type="Proteomes" id="UP000240883">
    <property type="component" value="Unassembled WGS sequence"/>
</dbReference>
<evidence type="ECO:0000313" key="2">
    <source>
        <dbReference type="EMBL" id="PSN70943.1"/>
    </source>
</evidence>
<name>A0A2T2NZV6_CORCC</name>
<reference evidence="2 3" key="1">
    <citation type="journal article" date="2018" name="Front. Microbiol.">
        <title>Genome-Wide Analysis of Corynespora cassiicola Leaf Fall Disease Putative Effectors.</title>
        <authorList>
            <person name="Lopez D."/>
            <person name="Ribeiro S."/>
            <person name="Label P."/>
            <person name="Fumanal B."/>
            <person name="Venisse J.S."/>
            <person name="Kohler A."/>
            <person name="de Oliveira R.R."/>
            <person name="Labutti K."/>
            <person name="Lipzen A."/>
            <person name="Lail K."/>
            <person name="Bauer D."/>
            <person name="Ohm R.A."/>
            <person name="Barry K.W."/>
            <person name="Spatafora J."/>
            <person name="Grigoriev I.V."/>
            <person name="Martin F.M."/>
            <person name="Pujade-Renaud V."/>
        </authorList>
    </citation>
    <scope>NUCLEOTIDE SEQUENCE [LARGE SCALE GENOMIC DNA]</scope>
    <source>
        <strain evidence="2 3">Philippines</strain>
    </source>
</reference>
<proteinExistence type="predicted"/>
<sequence length="160" mass="16912">MIVGRNPGMDGIAAPAQTGRSSIRTAQGAARSDGILQRKMCHYDILLGPKKQSSATNLPTSLNFARGYLTAGLLTGASPTASPCKYERSKSNRHPTNTCQMRPACPEYCSARLGSALGDHAYILACFVKRVCVFFLAKCAPDQRGAVVHAHQTVASTGGS</sequence>
<dbReference type="AlphaFoldDB" id="A0A2T2NZV6"/>
<gene>
    <name evidence="2" type="ORF">BS50DRAFT_270133</name>
</gene>
<evidence type="ECO:0000256" key="1">
    <source>
        <dbReference type="SAM" id="MobiDB-lite"/>
    </source>
</evidence>
<protein>
    <submittedName>
        <fullName evidence="2">Uncharacterized protein</fullName>
    </submittedName>
</protein>